<gene>
    <name evidence="1" type="ORF">F6450_12525</name>
</gene>
<accession>A0AAD3WWY5</accession>
<dbReference type="EMBL" id="VZUQ01000069">
    <property type="protein sequence ID" value="KAB1179762.1"/>
    <property type="molecule type" value="Genomic_DNA"/>
</dbReference>
<name>A0AAD3WWY5_PHODD</name>
<evidence type="ECO:0000313" key="1">
    <source>
        <dbReference type="EMBL" id="KAB1179762.1"/>
    </source>
</evidence>
<protein>
    <submittedName>
        <fullName evidence="1">DGQHR domain-containing protein</fullName>
    </submittedName>
</protein>
<comment type="caution">
    <text evidence="1">The sequence shown here is derived from an EMBL/GenBank/DDBJ whole genome shotgun (WGS) entry which is preliminary data.</text>
</comment>
<sequence>MEKVRYTASNVIQNKTKFYSLTMPTDVLSKCCFVSSRDEDPILGFQRALDEKRALEIANYIDNEQGTVPSAIILSAQDAAEVEIIGRGRTMEFMPHPKAFLILDGQHRVYGFSKAKSTLRVPVIIYVGLSRKEESRLFIDINSKQKGVPSELLLDIKRMAEYENSTEESLRDIFDLFHTDPNSALIGKLSPASKSKNKISRVTFNNSVTPVAQFFGGRDIDELYSILNCYLKAFNYGFFKENDIEEQLCNSTVFRALFAVFPEVASKVKDRFGPDYSVDHYDIIMADMFAKINIQKIKKPGNSYKTVATHLSNSMKINFTL</sequence>
<organism evidence="1 2">
    <name type="scientific">Photobacterium damselae subsp. damselae</name>
    <name type="common">Listonella damsela</name>
    <dbReference type="NCBI Taxonomy" id="85581"/>
    <lineage>
        <taxon>Bacteria</taxon>
        <taxon>Pseudomonadati</taxon>
        <taxon>Pseudomonadota</taxon>
        <taxon>Gammaproteobacteria</taxon>
        <taxon>Vibrionales</taxon>
        <taxon>Vibrionaceae</taxon>
        <taxon>Photobacterium</taxon>
    </lineage>
</organism>
<dbReference type="CDD" id="cd16413">
    <property type="entry name" value="DGQHR_domain"/>
    <property type="match status" value="1"/>
</dbReference>
<dbReference type="Proteomes" id="UP000480943">
    <property type="component" value="Unassembled WGS sequence"/>
</dbReference>
<dbReference type="AlphaFoldDB" id="A0AAD3WWY5"/>
<proteinExistence type="predicted"/>
<dbReference type="RefSeq" id="WP_151182897.1">
    <property type="nucleotide sequence ID" value="NZ_VZUQ01000069.1"/>
</dbReference>
<dbReference type="InterPro" id="IPR017601">
    <property type="entry name" value="DGQHR-contain_dom"/>
</dbReference>
<evidence type="ECO:0000313" key="2">
    <source>
        <dbReference type="Proteomes" id="UP000480943"/>
    </source>
</evidence>
<dbReference type="Pfam" id="PF14072">
    <property type="entry name" value="DndB"/>
    <property type="match status" value="1"/>
</dbReference>
<dbReference type="InterPro" id="IPR017642">
    <property type="entry name" value="DNA_S_mod_DndB"/>
</dbReference>
<reference evidence="1 2" key="1">
    <citation type="submission" date="2019-09" db="EMBL/GenBank/DDBJ databases">
        <title>Photobacterium damselae subsp. damselae CDC-2227-81, a human clinical isolate.</title>
        <authorList>
            <person name="Osorio C.R."/>
        </authorList>
    </citation>
    <scope>NUCLEOTIDE SEQUENCE [LARGE SCALE GENOMIC DNA]</scope>
    <source>
        <strain evidence="1 2">CDC-2227-81</strain>
    </source>
</reference>
<dbReference type="NCBIfam" id="TIGR03187">
    <property type="entry name" value="DGQHR"/>
    <property type="match status" value="1"/>
</dbReference>